<name>A0ABT3RJT6_9BACT</name>
<dbReference type="Pfam" id="PF01928">
    <property type="entry name" value="CYTH"/>
    <property type="match status" value="1"/>
</dbReference>
<dbReference type="PANTHER" id="PTHR21028">
    <property type="entry name" value="SI:CH211-156B7.4"/>
    <property type="match status" value="1"/>
</dbReference>
<dbReference type="CDD" id="cd07890">
    <property type="entry name" value="CYTH-like_AC_IV-like"/>
    <property type="match status" value="1"/>
</dbReference>
<organism evidence="2 3">
    <name type="scientific">Pontibacter anaerobius</name>
    <dbReference type="NCBI Taxonomy" id="2993940"/>
    <lineage>
        <taxon>Bacteria</taxon>
        <taxon>Pseudomonadati</taxon>
        <taxon>Bacteroidota</taxon>
        <taxon>Cytophagia</taxon>
        <taxon>Cytophagales</taxon>
        <taxon>Hymenobacteraceae</taxon>
        <taxon>Pontibacter</taxon>
    </lineage>
</organism>
<accession>A0ABT3RJT6</accession>
<protein>
    <submittedName>
        <fullName evidence="2">CYTH domain-containing protein</fullName>
    </submittedName>
</protein>
<dbReference type="RefSeq" id="WP_266054061.1">
    <property type="nucleotide sequence ID" value="NZ_JAPFQO010000013.1"/>
</dbReference>
<dbReference type="PANTHER" id="PTHR21028:SF2">
    <property type="entry name" value="CYTH DOMAIN-CONTAINING PROTEIN"/>
    <property type="match status" value="1"/>
</dbReference>
<gene>
    <name evidence="2" type="ORF">OO017_17850</name>
</gene>
<dbReference type="InterPro" id="IPR023577">
    <property type="entry name" value="CYTH_domain"/>
</dbReference>
<dbReference type="PROSITE" id="PS51707">
    <property type="entry name" value="CYTH"/>
    <property type="match status" value="1"/>
</dbReference>
<evidence type="ECO:0000313" key="2">
    <source>
        <dbReference type="EMBL" id="MCX2741825.1"/>
    </source>
</evidence>
<dbReference type="Proteomes" id="UP001207228">
    <property type="component" value="Unassembled WGS sequence"/>
</dbReference>
<dbReference type="Gene3D" id="2.40.320.10">
    <property type="entry name" value="Hypothetical Protein Pfu-838710-001"/>
    <property type="match status" value="1"/>
</dbReference>
<evidence type="ECO:0000313" key="3">
    <source>
        <dbReference type="Proteomes" id="UP001207228"/>
    </source>
</evidence>
<comment type="caution">
    <text evidence="2">The sequence shown here is derived from an EMBL/GenBank/DDBJ whole genome shotgun (WGS) entry which is preliminary data.</text>
</comment>
<keyword evidence="3" id="KW-1185">Reference proteome</keyword>
<evidence type="ECO:0000259" key="1">
    <source>
        <dbReference type="PROSITE" id="PS51707"/>
    </source>
</evidence>
<sequence>MYADITIKAFCANPAETESILHELQADFHGLDVQTDVYYHTEHGRLKHRQGNIENRLIHYNRLYLPTEKSFKTEVLLYLKNPSVATVSDVCAGLQKVAEIRKLRKLYFLDNVKFHLDKVEGLGHLIEIEAIDLDGSFGVDYLKQQCEYFKDQLQIADKDLVRESYIDLFN</sequence>
<dbReference type="InterPro" id="IPR008173">
    <property type="entry name" value="Adenylyl_cyclase_CyaB"/>
</dbReference>
<dbReference type="SUPFAM" id="SSF55154">
    <property type="entry name" value="CYTH-like phosphatases"/>
    <property type="match status" value="1"/>
</dbReference>
<dbReference type="EMBL" id="JAPFQO010000013">
    <property type="protein sequence ID" value="MCX2741825.1"/>
    <property type="molecule type" value="Genomic_DNA"/>
</dbReference>
<reference evidence="2 3" key="1">
    <citation type="submission" date="2022-11" db="EMBL/GenBank/DDBJ databases">
        <title>The characterization of three novel Bacteroidetes species and genomic analysis of their roles in tidal elemental geochemical cycles.</title>
        <authorList>
            <person name="Ma K.-J."/>
        </authorList>
    </citation>
    <scope>NUCLEOTIDE SEQUENCE [LARGE SCALE GENOMIC DNA]</scope>
    <source>
        <strain evidence="2 3">M82</strain>
    </source>
</reference>
<proteinExistence type="predicted"/>
<dbReference type="InterPro" id="IPR033469">
    <property type="entry name" value="CYTH-like_dom_sf"/>
</dbReference>
<feature type="domain" description="CYTH" evidence="1">
    <location>
        <begin position="2"/>
        <end position="170"/>
    </location>
</feature>